<reference evidence="2 3" key="1">
    <citation type="submission" date="2019-04" db="EMBL/GenBank/DDBJ databases">
        <title>Complete genome sequence of Arthrobacter sp. ZXY-2 associated with effective atrazine degradation and salt adaptation.</title>
        <authorList>
            <person name="Zhao X."/>
        </authorList>
    </citation>
    <scope>NUCLEOTIDE SEQUENCE [LARGE SCALE GENOMIC DNA]</scope>
    <source>
        <strain evidence="3">ZP60</strain>
    </source>
</reference>
<dbReference type="RefSeq" id="WP_015761699.1">
    <property type="nucleotide sequence ID" value="NZ_CP039375.1"/>
</dbReference>
<evidence type="ECO:0000313" key="3">
    <source>
        <dbReference type="Proteomes" id="UP000297053"/>
    </source>
</evidence>
<dbReference type="GeneID" id="42178626"/>
<dbReference type="InterPro" id="IPR055896">
    <property type="entry name" value="DUF7473"/>
</dbReference>
<keyword evidence="1" id="KW-1133">Transmembrane helix</keyword>
<dbReference type="Proteomes" id="UP000297053">
    <property type="component" value="Chromosome"/>
</dbReference>
<organism evidence="2 3">
    <name type="scientific">Halomicrobium mukohataei</name>
    <dbReference type="NCBI Taxonomy" id="57705"/>
    <lineage>
        <taxon>Archaea</taxon>
        <taxon>Methanobacteriati</taxon>
        <taxon>Methanobacteriota</taxon>
        <taxon>Stenosarchaea group</taxon>
        <taxon>Halobacteria</taxon>
        <taxon>Halobacteriales</taxon>
        <taxon>Haloarculaceae</taxon>
        <taxon>Halomicrobium</taxon>
    </lineage>
</organism>
<reference evidence="2 3" key="2">
    <citation type="submission" date="2019-04" db="EMBL/GenBank/DDBJ databases">
        <authorList>
            <person name="Yang S."/>
            <person name="Wei W."/>
        </authorList>
    </citation>
    <scope>NUCLEOTIDE SEQUENCE [LARGE SCALE GENOMIC DNA]</scope>
    <source>
        <strain evidence="3">ZP60</strain>
    </source>
</reference>
<sequence>MFGLLQTGIAGGGLVAIAVTLLVTWLFYGVTLHLAAVFFIGEVPSQRAAYAAIAPAVVSLLLQQYTGTGLLVLVTIAATLATDLFSISYVYRLKWRSAMPLVALHFAFAGVLGFAFNNIFGLV</sequence>
<proteinExistence type="predicted"/>
<feature type="transmembrane region" description="Helical" evidence="1">
    <location>
        <begin position="12"/>
        <end position="41"/>
    </location>
</feature>
<protein>
    <submittedName>
        <fullName evidence="2">Uncharacterized protein</fullName>
    </submittedName>
</protein>
<feature type="transmembrane region" description="Helical" evidence="1">
    <location>
        <begin position="98"/>
        <end position="120"/>
    </location>
</feature>
<dbReference type="Pfam" id="PF24285">
    <property type="entry name" value="DUF7473"/>
    <property type="match status" value="1"/>
</dbReference>
<gene>
    <name evidence="2" type="ORF">E5139_06780</name>
</gene>
<evidence type="ECO:0000256" key="1">
    <source>
        <dbReference type="SAM" id="Phobius"/>
    </source>
</evidence>
<feature type="transmembrane region" description="Helical" evidence="1">
    <location>
        <begin position="71"/>
        <end position="91"/>
    </location>
</feature>
<evidence type="ECO:0000313" key="2">
    <source>
        <dbReference type="EMBL" id="QCD65352.1"/>
    </source>
</evidence>
<dbReference type="AlphaFoldDB" id="A0A4D6KDI6"/>
<accession>A0A4D6KDI6</accession>
<name>A0A4D6KDI6_9EURY</name>
<dbReference type="EMBL" id="CP039375">
    <property type="protein sequence ID" value="QCD65352.1"/>
    <property type="molecule type" value="Genomic_DNA"/>
</dbReference>
<dbReference type="OMA" id="FYAVTLH"/>
<dbReference type="KEGG" id="halz:E5139_06780"/>
<keyword evidence="1" id="KW-0472">Membrane</keyword>
<keyword evidence="1" id="KW-0812">Transmembrane</keyword>